<dbReference type="InterPro" id="IPR013704">
    <property type="entry name" value="UPF0313_N"/>
</dbReference>
<dbReference type="InterPro" id="IPR058240">
    <property type="entry name" value="rSAM_sf"/>
</dbReference>
<dbReference type="SFLD" id="SFLDS00029">
    <property type="entry name" value="Radical_SAM"/>
    <property type="match status" value="1"/>
</dbReference>
<feature type="domain" description="Radical SAM core" evidence="8">
    <location>
        <begin position="301"/>
        <end position="581"/>
    </location>
</feature>
<dbReference type="EMBL" id="DXFB01000129">
    <property type="protein sequence ID" value="HIX45533.1"/>
    <property type="molecule type" value="Genomic_DNA"/>
</dbReference>
<dbReference type="Proteomes" id="UP000824246">
    <property type="component" value="Unassembled WGS sequence"/>
</dbReference>
<accession>A0A9D2APW1</accession>
<evidence type="ECO:0000259" key="8">
    <source>
        <dbReference type="PROSITE" id="PS51918"/>
    </source>
</evidence>
<evidence type="ECO:0000313" key="10">
    <source>
        <dbReference type="Proteomes" id="UP000824246"/>
    </source>
</evidence>
<keyword evidence="3 6" id="KW-0479">Metal-binding</keyword>
<dbReference type="InterPro" id="IPR006638">
    <property type="entry name" value="Elp3/MiaA/NifB-like_rSAM"/>
</dbReference>
<protein>
    <submittedName>
        <fullName evidence="9">YgiQ family radical SAM protein</fullName>
    </submittedName>
</protein>
<feature type="binding site" evidence="6">
    <location>
        <position position="315"/>
    </location>
    <ligand>
        <name>[4Fe-4S] cluster</name>
        <dbReference type="ChEBI" id="CHEBI:49883"/>
        <note>4Fe-4S-S-AdoMet</note>
    </ligand>
</feature>
<feature type="binding site" evidence="6">
    <location>
        <position position="319"/>
    </location>
    <ligand>
        <name>[4Fe-4S] cluster</name>
        <dbReference type="ChEBI" id="CHEBI:49883"/>
        <note>4Fe-4S-S-AdoMet</note>
    </ligand>
</feature>
<dbReference type="PROSITE" id="PS51918">
    <property type="entry name" value="RADICAL_SAM"/>
    <property type="match status" value="1"/>
</dbReference>
<dbReference type="GO" id="GO:0005506">
    <property type="term" value="F:iron ion binding"/>
    <property type="evidence" value="ECO:0007669"/>
    <property type="project" value="UniProtKB-UniRule"/>
</dbReference>
<keyword evidence="5 6" id="KW-0411">Iron-sulfur</keyword>
<feature type="compositionally biased region" description="Polar residues" evidence="7">
    <location>
        <begin position="614"/>
        <end position="634"/>
    </location>
</feature>
<evidence type="ECO:0000256" key="6">
    <source>
        <dbReference type="HAMAP-Rule" id="MF_01251"/>
    </source>
</evidence>
<dbReference type="GO" id="GO:0003824">
    <property type="term" value="F:catalytic activity"/>
    <property type="evidence" value="ECO:0007669"/>
    <property type="project" value="InterPro"/>
</dbReference>
<dbReference type="PANTHER" id="PTHR32331:SF0">
    <property type="entry name" value="UPF0313 PROTEIN YGIQ"/>
    <property type="match status" value="1"/>
</dbReference>
<keyword evidence="1 6" id="KW-0004">4Fe-4S</keyword>
<organism evidence="9 10">
    <name type="scientific">Candidatus Barnesiella excrementipullorum</name>
    <dbReference type="NCBI Taxonomy" id="2838479"/>
    <lineage>
        <taxon>Bacteria</taxon>
        <taxon>Pseudomonadati</taxon>
        <taxon>Bacteroidota</taxon>
        <taxon>Bacteroidia</taxon>
        <taxon>Bacteroidales</taxon>
        <taxon>Barnesiellaceae</taxon>
        <taxon>Barnesiella</taxon>
    </lineage>
</organism>
<dbReference type="SFLD" id="SFLDG01082">
    <property type="entry name" value="B12-binding_domain_containing"/>
    <property type="match status" value="1"/>
</dbReference>
<dbReference type="InterPro" id="IPR020612">
    <property type="entry name" value="Methylthiotransferase_CS"/>
</dbReference>
<evidence type="ECO:0000256" key="2">
    <source>
        <dbReference type="ARBA" id="ARBA00022691"/>
    </source>
</evidence>
<dbReference type="PROSITE" id="PS01278">
    <property type="entry name" value="MTTASE_RADICAL"/>
    <property type="match status" value="1"/>
</dbReference>
<dbReference type="InterPro" id="IPR024560">
    <property type="entry name" value="UPF0313_C"/>
</dbReference>
<dbReference type="NCBIfam" id="TIGR03904">
    <property type="entry name" value="SAM_YgiQ"/>
    <property type="match status" value="1"/>
</dbReference>
<dbReference type="Gene3D" id="3.80.30.20">
    <property type="entry name" value="tm_1862 like domain"/>
    <property type="match status" value="1"/>
</dbReference>
<comment type="caution">
    <text evidence="9">The sequence shown here is derived from an EMBL/GenBank/DDBJ whole genome shotgun (WGS) entry which is preliminary data.</text>
</comment>
<dbReference type="InterPro" id="IPR007197">
    <property type="entry name" value="rSAM"/>
</dbReference>
<dbReference type="GO" id="GO:0051539">
    <property type="term" value="F:4 iron, 4 sulfur cluster binding"/>
    <property type="evidence" value="ECO:0007669"/>
    <property type="project" value="UniProtKB-KW"/>
</dbReference>
<evidence type="ECO:0000256" key="4">
    <source>
        <dbReference type="ARBA" id="ARBA00023004"/>
    </source>
</evidence>
<keyword evidence="2 6" id="KW-0949">S-adenosyl-L-methionine</keyword>
<evidence type="ECO:0000256" key="7">
    <source>
        <dbReference type="SAM" id="MobiDB-lite"/>
    </source>
</evidence>
<dbReference type="Pfam" id="PF08497">
    <property type="entry name" value="Radical_SAM_N"/>
    <property type="match status" value="1"/>
</dbReference>
<evidence type="ECO:0000256" key="1">
    <source>
        <dbReference type="ARBA" id="ARBA00022485"/>
    </source>
</evidence>
<feature type="binding site" evidence="6">
    <location>
        <position position="322"/>
    </location>
    <ligand>
        <name>[4Fe-4S] cluster</name>
        <dbReference type="ChEBI" id="CHEBI:49883"/>
        <note>4Fe-4S-S-AdoMet</note>
    </ligand>
</feature>
<keyword evidence="4 6" id="KW-0408">Iron</keyword>
<dbReference type="InterPro" id="IPR022946">
    <property type="entry name" value="UPF0313"/>
</dbReference>
<proteinExistence type="inferred from homology"/>
<dbReference type="HAMAP" id="MF_01251">
    <property type="entry name" value="UPF0313"/>
    <property type="match status" value="1"/>
</dbReference>
<gene>
    <name evidence="9" type="ORF">H9982_04870</name>
</gene>
<dbReference type="SMART" id="SM00729">
    <property type="entry name" value="Elp3"/>
    <property type="match status" value="1"/>
</dbReference>
<dbReference type="SUPFAM" id="SSF102114">
    <property type="entry name" value="Radical SAM enzymes"/>
    <property type="match status" value="1"/>
</dbReference>
<evidence type="ECO:0000256" key="5">
    <source>
        <dbReference type="ARBA" id="ARBA00023014"/>
    </source>
</evidence>
<sequence>MQEYKIEEWLPTSRKEMEMRQWEYVDIVFFTGDAYIDHPSFGAAVLGRVLEAEGYRVAIVPQPNWRDDLRDFRKMGRPRLFFAVTAGAMDSMVNHYTANKRLRSDDAYTPGGRHGMRPDYPTIVYTKILKELYPDVPVVIGGIEASMRRVTHYDYWQDKLLPPILASCPADLLIYGMGERPIVEVARRLAAGGSTDSLCDIPQTATYISDGKAPHPNEEDVILASHEECLRDKRKQASNFKMVEEESNAYRAHYLWQACGKGVVRINPPYPPMTTEELDAVYDLPYTRMPHPRYKGKTIPAYEMIRHSVCLHRGCFGGCAFCTISAHQGKFISSRSQASILREVKAVSQMPDFKGYISDLGGPSANMYGMHGEREELCHRCRRASCLFPAVCPNLVTDHRPLTELYRKADSLPGIKKTFVGSGVRYDLILHRHKDPAIADSGREYAEELVARHVSGRLKVAPEHTSDEVLRYMRKPSFELFYSFNTLFGKINRREGLPQQLIPYFISSHPGCTEEAMAELAVATKHLHFHLEQVQDFTPTPMTLATEMYYTGIDPYSGERVYTARTAEQKLNQRKYFFWYKHEYEDDIRRSLTRLHRKDLIKALYGDKPYRPQRQATPDSPQNASRSGQRPSSDTKGKRKK</sequence>
<dbReference type="Pfam" id="PF11842">
    <property type="entry name" value="DUF3362"/>
    <property type="match status" value="1"/>
</dbReference>
<feature type="region of interest" description="Disordered" evidence="7">
    <location>
        <begin position="605"/>
        <end position="641"/>
    </location>
</feature>
<evidence type="ECO:0000256" key="3">
    <source>
        <dbReference type="ARBA" id="ARBA00022723"/>
    </source>
</evidence>
<dbReference type="PANTHER" id="PTHR32331">
    <property type="entry name" value="UPF0313 PROTEIN YGIQ"/>
    <property type="match status" value="1"/>
</dbReference>
<reference evidence="9" key="1">
    <citation type="journal article" date="2021" name="PeerJ">
        <title>Extensive microbial diversity within the chicken gut microbiome revealed by metagenomics and culture.</title>
        <authorList>
            <person name="Gilroy R."/>
            <person name="Ravi A."/>
            <person name="Getino M."/>
            <person name="Pursley I."/>
            <person name="Horton D.L."/>
            <person name="Alikhan N.F."/>
            <person name="Baker D."/>
            <person name="Gharbi K."/>
            <person name="Hall N."/>
            <person name="Watson M."/>
            <person name="Adriaenssens E.M."/>
            <person name="Foster-Nyarko E."/>
            <person name="Jarju S."/>
            <person name="Secka A."/>
            <person name="Antonio M."/>
            <person name="Oren A."/>
            <person name="Chaudhuri R.R."/>
            <person name="La Ragione R."/>
            <person name="Hildebrand F."/>
            <person name="Pallen M.J."/>
        </authorList>
    </citation>
    <scope>NUCLEOTIDE SEQUENCE</scope>
    <source>
        <strain evidence="9">ChiHjej12B11-16260</strain>
    </source>
</reference>
<reference evidence="9" key="2">
    <citation type="submission" date="2021-04" db="EMBL/GenBank/DDBJ databases">
        <authorList>
            <person name="Gilroy R."/>
        </authorList>
    </citation>
    <scope>NUCLEOTIDE SEQUENCE</scope>
    <source>
        <strain evidence="9">ChiHjej12B11-16260</strain>
    </source>
</reference>
<comment type="similarity">
    <text evidence="6">Belongs to the UPF0313 family.</text>
</comment>
<name>A0A9D2APW1_9BACT</name>
<dbReference type="AlphaFoldDB" id="A0A9D2APW1"/>
<comment type="cofactor">
    <cofactor evidence="6">
        <name>[4Fe-4S] cluster</name>
        <dbReference type="ChEBI" id="CHEBI:49883"/>
    </cofactor>
    <text evidence="6">Binds 1 [4Fe-4S] cluster. The cluster is coordinated with 3 cysteines and an exchangeable S-adenosyl-L-methionine.</text>
</comment>
<evidence type="ECO:0000313" key="9">
    <source>
        <dbReference type="EMBL" id="HIX45533.1"/>
    </source>
</evidence>
<dbReference type="InterPro" id="IPR023404">
    <property type="entry name" value="rSAM_horseshoe"/>
</dbReference>
<dbReference type="SFLD" id="SFLDG01069">
    <property type="entry name" value="UPF0313"/>
    <property type="match status" value="1"/>
</dbReference>